<dbReference type="EMBL" id="KB309387">
    <property type="protein sequence ID" value="ELT94541.1"/>
    <property type="molecule type" value="Genomic_DNA"/>
</dbReference>
<feature type="transmembrane region" description="Helical" evidence="1">
    <location>
        <begin position="18"/>
        <end position="35"/>
    </location>
</feature>
<sequence>MSSQKCAGRAGCRRKKSWLYACLIGAILLGLLQIIEFQTGYSSLRPLDDAQSEARRLLKFITHYHFQCNYTLQVGSTNRSHWPICLEKEAGMDVESKIVKTALVLGTQFDLDLQVERYLAANCSFTLLLVSAPPQVFPAINRTHHLQINIVPNDPADYARNSYDQMTLNTLLQRYGIPNIDLLRMAQTANGVHMWELLHFMIRDNLLLHVQQFHVAMYIDKLDEDLLYNWYRALHDLFYSQGMRLYHTSSRDPLCVQVTLMESCMYYLSFIRDPGPRSFVLYPPADYGEVDTEEWRLLDYVNAPQSECRKEKKIGRSIICSTSFVFPCVFLLIRREFNRDADRAYFGHGCFVHILVLTPTEDFLYYPISPRTKKYRERQLSLDGVISLVDEIGTIQLLDIHFPGREWQILSLLMDHALHKNASQLSMEASLWGETKHPTQIRSVYSQLRRLDSWGFHLFYSSQKNKEKISAEAGAVYDLTFIRADTVV</sequence>
<reference evidence="2 4" key="2">
    <citation type="journal article" date="2013" name="Nature">
        <title>Insights into bilaterian evolution from three spiralian genomes.</title>
        <authorList>
            <person name="Simakov O."/>
            <person name="Marletaz F."/>
            <person name="Cho S.J."/>
            <person name="Edsinger-Gonzales E."/>
            <person name="Havlak P."/>
            <person name="Hellsten U."/>
            <person name="Kuo D.H."/>
            <person name="Larsson T."/>
            <person name="Lv J."/>
            <person name="Arendt D."/>
            <person name="Savage R."/>
            <person name="Osoegawa K."/>
            <person name="de Jong P."/>
            <person name="Grimwood J."/>
            <person name="Chapman J.A."/>
            <person name="Shapiro H."/>
            <person name="Aerts A."/>
            <person name="Otillar R.P."/>
            <person name="Terry A.Y."/>
            <person name="Boore J.L."/>
            <person name="Grigoriev I.V."/>
            <person name="Lindberg D.R."/>
            <person name="Seaver E.C."/>
            <person name="Weisblat D.A."/>
            <person name="Putnam N.H."/>
            <person name="Rokhsar D.S."/>
        </authorList>
    </citation>
    <scope>NUCLEOTIDE SEQUENCE</scope>
    <source>
        <strain evidence="2 4">I ESC-2004</strain>
    </source>
</reference>
<keyword evidence="1" id="KW-1133">Transmembrane helix</keyword>
<reference evidence="4" key="1">
    <citation type="submission" date="2012-12" db="EMBL/GenBank/DDBJ databases">
        <authorList>
            <person name="Hellsten U."/>
            <person name="Grimwood J."/>
            <person name="Chapman J.A."/>
            <person name="Shapiro H."/>
            <person name="Aerts A."/>
            <person name="Otillar R.P."/>
            <person name="Terry A.Y."/>
            <person name="Boore J.L."/>
            <person name="Simakov O."/>
            <person name="Marletaz F."/>
            <person name="Cho S.-J."/>
            <person name="Edsinger-Gonzales E."/>
            <person name="Havlak P."/>
            <person name="Kuo D.-H."/>
            <person name="Larsson T."/>
            <person name="Lv J."/>
            <person name="Arendt D."/>
            <person name="Savage R."/>
            <person name="Osoegawa K."/>
            <person name="de Jong P."/>
            <person name="Lindberg D.R."/>
            <person name="Seaver E.C."/>
            <person name="Weisblat D.A."/>
            <person name="Putnam N.H."/>
            <person name="Grigoriev I.V."/>
            <person name="Rokhsar D.S."/>
        </authorList>
    </citation>
    <scope>NUCLEOTIDE SEQUENCE</scope>
    <source>
        <strain evidence="4">I ESC-2004</strain>
    </source>
</reference>
<reference evidence="3" key="3">
    <citation type="submission" date="2015-06" db="UniProtKB">
        <authorList>
            <consortium name="EnsemblMetazoa"/>
        </authorList>
    </citation>
    <scope>IDENTIFICATION</scope>
</reference>
<dbReference type="EMBL" id="AMQN01012240">
    <property type="status" value="NOT_ANNOTATED_CDS"/>
    <property type="molecule type" value="Genomic_DNA"/>
</dbReference>
<protein>
    <submittedName>
        <fullName evidence="2 3">Uncharacterized protein</fullName>
    </submittedName>
</protein>
<evidence type="ECO:0000313" key="3">
    <source>
        <dbReference type="EnsemblMetazoa" id="CapteP205016"/>
    </source>
</evidence>
<proteinExistence type="predicted"/>
<dbReference type="AlphaFoldDB" id="R7TSS9"/>
<organism evidence="2">
    <name type="scientific">Capitella teleta</name>
    <name type="common">Polychaete worm</name>
    <dbReference type="NCBI Taxonomy" id="283909"/>
    <lineage>
        <taxon>Eukaryota</taxon>
        <taxon>Metazoa</taxon>
        <taxon>Spiralia</taxon>
        <taxon>Lophotrochozoa</taxon>
        <taxon>Annelida</taxon>
        <taxon>Polychaeta</taxon>
        <taxon>Sedentaria</taxon>
        <taxon>Scolecida</taxon>
        <taxon>Capitellidae</taxon>
        <taxon>Capitella</taxon>
    </lineage>
</organism>
<accession>R7TSS9</accession>
<dbReference type="EnsemblMetazoa" id="CapteT205016">
    <property type="protein sequence ID" value="CapteP205016"/>
    <property type="gene ID" value="CapteG205016"/>
</dbReference>
<dbReference type="OrthoDB" id="6066778at2759"/>
<keyword evidence="4" id="KW-1185">Reference proteome</keyword>
<name>R7TSS9_CAPTE</name>
<dbReference type="HOGENOM" id="CLU_559283_0_0_1"/>
<dbReference type="OMA" id="REMNNTH"/>
<dbReference type="Proteomes" id="UP000014760">
    <property type="component" value="Unassembled WGS sequence"/>
</dbReference>
<dbReference type="STRING" id="283909.R7TSS9"/>
<keyword evidence="1" id="KW-0472">Membrane</keyword>
<gene>
    <name evidence="2" type="ORF">CAPTEDRAFT_205016</name>
</gene>
<evidence type="ECO:0000256" key="1">
    <source>
        <dbReference type="SAM" id="Phobius"/>
    </source>
</evidence>
<evidence type="ECO:0000313" key="4">
    <source>
        <dbReference type="Proteomes" id="UP000014760"/>
    </source>
</evidence>
<evidence type="ECO:0000313" key="2">
    <source>
        <dbReference type="EMBL" id="ELT94541.1"/>
    </source>
</evidence>
<keyword evidence="1" id="KW-0812">Transmembrane</keyword>